<evidence type="ECO:0000256" key="8">
    <source>
        <dbReference type="SAM" id="Phobius"/>
    </source>
</evidence>
<keyword evidence="3" id="KW-0808">Transferase</keyword>
<dbReference type="AlphaFoldDB" id="A0A4S8JX14"/>
<comment type="caution">
    <text evidence="9">The sequence shown here is derived from an EMBL/GenBank/DDBJ whole genome shotgun (WGS) entry which is preliminary data.</text>
</comment>
<dbReference type="PANTHER" id="PTHR32044:SF77">
    <property type="entry name" value="GLUCOMANNAN 4-BETA-MANNOSYLTRANSFERASE 9"/>
    <property type="match status" value="1"/>
</dbReference>
<dbReference type="PANTHER" id="PTHR32044">
    <property type="entry name" value="GLUCOMANNAN 4-BETA-MANNOSYLTRANSFERASE 9"/>
    <property type="match status" value="1"/>
</dbReference>
<keyword evidence="6" id="KW-0333">Golgi apparatus</keyword>
<evidence type="ECO:0000256" key="5">
    <source>
        <dbReference type="ARBA" id="ARBA00022989"/>
    </source>
</evidence>
<keyword evidence="7 8" id="KW-0472">Membrane</keyword>
<sequence>MDRVSSTVILPEAFQGARDDITEQLGVVWQQMKAPVIVPLLRLSVLLCLAMSVMLFVEKVYMAVVIVLIKLFRRRPETRYKWEPMGDDAELGNAAYPMVLVQIPMYNEKEVYQLSIGAACGLSWPSDRIIIQVLDDSTDPAIKVKDFQCIKSMLETLRGKNKASVLTDYNAQSAH</sequence>
<evidence type="ECO:0000313" key="10">
    <source>
        <dbReference type="Proteomes" id="UP000317650"/>
    </source>
</evidence>
<evidence type="ECO:0000256" key="6">
    <source>
        <dbReference type="ARBA" id="ARBA00023034"/>
    </source>
</evidence>
<dbReference type="GO" id="GO:0000139">
    <property type="term" value="C:Golgi membrane"/>
    <property type="evidence" value="ECO:0007669"/>
    <property type="project" value="UniProtKB-SubCell"/>
</dbReference>
<dbReference type="Gene3D" id="3.90.550.10">
    <property type="entry name" value="Spore Coat Polysaccharide Biosynthesis Protein SpsA, Chain A"/>
    <property type="match status" value="1"/>
</dbReference>
<accession>A0A4S8JX14</accession>
<dbReference type="STRING" id="52838.A0A4S8JX14"/>
<evidence type="ECO:0000256" key="1">
    <source>
        <dbReference type="ARBA" id="ARBA00004394"/>
    </source>
</evidence>
<keyword evidence="4 8" id="KW-0812">Transmembrane</keyword>
<dbReference type="GO" id="GO:0051753">
    <property type="term" value="F:mannan synthase activity"/>
    <property type="evidence" value="ECO:0007669"/>
    <property type="project" value="TreeGrafter"/>
</dbReference>
<evidence type="ECO:0000256" key="4">
    <source>
        <dbReference type="ARBA" id="ARBA00022692"/>
    </source>
</evidence>
<keyword evidence="10" id="KW-1185">Reference proteome</keyword>
<evidence type="ECO:0000256" key="7">
    <source>
        <dbReference type="ARBA" id="ARBA00023136"/>
    </source>
</evidence>
<keyword evidence="5 8" id="KW-1133">Transmembrane helix</keyword>
<organism evidence="9 10">
    <name type="scientific">Musa balbisiana</name>
    <name type="common">Banana</name>
    <dbReference type="NCBI Taxonomy" id="52838"/>
    <lineage>
        <taxon>Eukaryota</taxon>
        <taxon>Viridiplantae</taxon>
        <taxon>Streptophyta</taxon>
        <taxon>Embryophyta</taxon>
        <taxon>Tracheophyta</taxon>
        <taxon>Spermatophyta</taxon>
        <taxon>Magnoliopsida</taxon>
        <taxon>Liliopsida</taxon>
        <taxon>Zingiberales</taxon>
        <taxon>Musaceae</taxon>
        <taxon>Musa</taxon>
    </lineage>
</organism>
<dbReference type="SUPFAM" id="SSF53448">
    <property type="entry name" value="Nucleotide-diphospho-sugar transferases"/>
    <property type="match status" value="1"/>
</dbReference>
<feature type="transmembrane region" description="Helical" evidence="8">
    <location>
        <begin position="43"/>
        <end position="72"/>
    </location>
</feature>
<protein>
    <recommendedName>
        <fullName evidence="11">Glycosyltransferase 2-like domain-containing protein</fullName>
    </recommendedName>
</protein>
<gene>
    <name evidence="9" type="ORF">C4D60_Mb05t18380</name>
</gene>
<reference evidence="9 10" key="1">
    <citation type="journal article" date="2019" name="Nat. Plants">
        <title>Genome sequencing of Musa balbisiana reveals subgenome evolution and function divergence in polyploid bananas.</title>
        <authorList>
            <person name="Yao X."/>
        </authorList>
    </citation>
    <scope>NUCLEOTIDE SEQUENCE [LARGE SCALE GENOMIC DNA]</scope>
    <source>
        <strain evidence="10">cv. DH-PKW</strain>
        <tissue evidence="9">Leaves</tissue>
    </source>
</reference>
<comment type="subcellular location">
    <subcellularLocation>
        <location evidence="1">Golgi apparatus membrane</location>
    </subcellularLocation>
</comment>
<keyword evidence="2" id="KW-0328">Glycosyltransferase</keyword>
<dbReference type="InterPro" id="IPR029044">
    <property type="entry name" value="Nucleotide-diphossugar_trans"/>
</dbReference>
<name>A0A4S8JX14_MUSBA</name>
<evidence type="ECO:0000313" key="9">
    <source>
        <dbReference type="EMBL" id="THU66834.1"/>
    </source>
</evidence>
<evidence type="ECO:0008006" key="11">
    <source>
        <dbReference type="Google" id="ProtNLM"/>
    </source>
</evidence>
<evidence type="ECO:0000256" key="3">
    <source>
        <dbReference type="ARBA" id="ARBA00022679"/>
    </source>
</evidence>
<proteinExistence type="predicted"/>
<dbReference type="EMBL" id="PYDT01000003">
    <property type="protein sequence ID" value="THU66834.1"/>
    <property type="molecule type" value="Genomic_DNA"/>
</dbReference>
<evidence type="ECO:0000256" key="2">
    <source>
        <dbReference type="ARBA" id="ARBA00022676"/>
    </source>
</evidence>
<dbReference type="Proteomes" id="UP000317650">
    <property type="component" value="Chromosome 5"/>
</dbReference>